<keyword evidence="1" id="KW-0812">Transmembrane</keyword>
<dbReference type="EnsemblPlants" id="AUR62007382-RA">
    <property type="protein sequence ID" value="AUR62007382-RA:cds"/>
    <property type="gene ID" value="AUR62007382"/>
</dbReference>
<name>A0A803L693_CHEQI</name>
<dbReference type="PANTHER" id="PTHR36779:SF1">
    <property type="entry name" value="OS04G0600400 PROTEIN"/>
    <property type="match status" value="1"/>
</dbReference>
<dbReference type="Gramene" id="AUR62007382-RA">
    <property type="protein sequence ID" value="AUR62007382-RA:cds"/>
    <property type="gene ID" value="AUR62007382"/>
</dbReference>
<feature type="transmembrane region" description="Helical" evidence="1">
    <location>
        <begin position="542"/>
        <end position="560"/>
    </location>
</feature>
<reference evidence="2" key="1">
    <citation type="journal article" date="2017" name="Nature">
        <title>The genome of Chenopodium quinoa.</title>
        <authorList>
            <person name="Jarvis D.E."/>
            <person name="Ho Y.S."/>
            <person name="Lightfoot D.J."/>
            <person name="Schmoeckel S.M."/>
            <person name="Li B."/>
            <person name="Borm T.J.A."/>
            <person name="Ohyanagi H."/>
            <person name="Mineta K."/>
            <person name="Michell C.T."/>
            <person name="Saber N."/>
            <person name="Kharbatia N.M."/>
            <person name="Rupper R.R."/>
            <person name="Sharp A.R."/>
            <person name="Dally N."/>
            <person name="Boughton B.A."/>
            <person name="Woo Y.H."/>
            <person name="Gao G."/>
            <person name="Schijlen E.G.W.M."/>
            <person name="Guo X."/>
            <person name="Momin A.A."/>
            <person name="Negrao S."/>
            <person name="Al-Babili S."/>
            <person name="Gehring C."/>
            <person name="Roessner U."/>
            <person name="Jung C."/>
            <person name="Murphy K."/>
            <person name="Arold S.T."/>
            <person name="Gojobori T."/>
            <person name="van der Linden C.G."/>
            <person name="van Loo E.N."/>
            <person name="Jellen E.N."/>
            <person name="Maughan P.J."/>
            <person name="Tester M."/>
        </authorList>
    </citation>
    <scope>NUCLEOTIDE SEQUENCE [LARGE SCALE GENOMIC DNA]</scope>
    <source>
        <strain evidence="2">cv. PI 614886</strain>
    </source>
</reference>
<evidence type="ECO:0000256" key="1">
    <source>
        <dbReference type="SAM" id="Phobius"/>
    </source>
</evidence>
<keyword evidence="3" id="KW-1185">Reference proteome</keyword>
<reference evidence="2" key="2">
    <citation type="submission" date="2021-03" db="UniProtKB">
        <authorList>
            <consortium name="EnsemblPlants"/>
        </authorList>
    </citation>
    <scope>IDENTIFICATION</scope>
</reference>
<feature type="transmembrane region" description="Helical" evidence="1">
    <location>
        <begin position="497"/>
        <end position="522"/>
    </location>
</feature>
<evidence type="ECO:0000313" key="3">
    <source>
        <dbReference type="Proteomes" id="UP000596660"/>
    </source>
</evidence>
<accession>A0A803L693</accession>
<proteinExistence type="predicted"/>
<sequence length="598" mass="68648">MCVKLKVDEVESGSYWIFLSVIVPCWLLYDDLLEVCALHLPRIWNVIDNCLEVEYKDQFSGQTLLGLAEAPQEALPSDCRPNFSTAWLTKHMLKVNETYDCWYTSGRSKFEIFQDSHFGCQAKDPSLFEMTRRYSILLELVFIMDTDTSSTFLVTTVPNHPFQVVTDDSPKGAFEEKQIVTDYHVRIDMSGVSKNGLTITQDFEKNQIRFCGKVPSIKEFPERVRAYASVINLNTNLGDIEMKHSLVNGSLRFVFHKTQGSLQILKYRGNLDSTSLDETPLTPSNCDINPLMIGSTRSCIIKKFVNTDGGSINVLHILVDTPGMEDFMFDINHKACIIRGTEEEEEKKSVDLRSSKICELGLLNYKAKRVFYPSERRKFRCHYDYYWASIFKVEYRFSGQTFLGLAEAPKEALPSDCRPNFSTAWLTKHMLKVNETYDCWYTSGRSKVEIFHDSYFGCQAKDPSLSEMMKRCSILFTKMMQSWSSGKLRSKRMGWEVIIGVISGFLIAMISFTLFTLCGQLLCSIPRAAAARANSLIHRVIFSRIFLLVTYFSIVSWLAIQYENIFEFHANGMVRRSAMELQPRASVGRHLQYDLRIK</sequence>
<dbReference type="Proteomes" id="UP000596660">
    <property type="component" value="Unplaced"/>
</dbReference>
<evidence type="ECO:0000313" key="2">
    <source>
        <dbReference type="EnsemblPlants" id="AUR62007382-RA:cds"/>
    </source>
</evidence>
<dbReference type="PANTHER" id="PTHR36779">
    <property type="entry name" value="OSJNBA0083N12.13 PROTEIN"/>
    <property type="match status" value="1"/>
</dbReference>
<dbReference type="AlphaFoldDB" id="A0A803L693"/>
<dbReference type="CDD" id="cd00298">
    <property type="entry name" value="ACD_sHsps_p23-like"/>
    <property type="match status" value="1"/>
</dbReference>
<protein>
    <submittedName>
        <fullName evidence="2">Uncharacterized protein</fullName>
    </submittedName>
</protein>
<organism evidence="2 3">
    <name type="scientific">Chenopodium quinoa</name>
    <name type="common">Quinoa</name>
    <dbReference type="NCBI Taxonomy" id="63459"/>
    <lineage>
        <taxon>Eukaryota</taxon>
        <taxon>Viridiplantae</taxon>
        <taxon>Streptophyta</taxon>
        <taxon>Embryophyta</taxon>
        <taxon>Tracheophyta</taxon>
        <taxon>Spermatophyta</taxon>
        <taxon>Magnoliopsida</taxon>
        <taxon>eudicotyledons</taxon>
        <taxon>Gunneridae</taxon>
        <taxon>Pentapetalae</taxon>
        <taxon>Caryophyllales</taxon>
        <taxon>Chenopodiaceae</taxon>
        <taxon>Chenopodioideae</taxon>
        <taxon>Atripliceae</taxon>
        <taxon>Chenopodium</taxon>
    </lineage>
</organism>
<keyword evidence="1" id="KW-1133">Transmembrane helix</keyword>
<keyword evidence="1" id="KW-0472">Membrane</keyword>